<accession>A0AAU0UKU6</accession>
<dbReference type="KEGG" id="dbc:MFMK1_000632"/>
<evidence type="ECO:0000256" key="6">
    <source>
        <dbReference type="ARBA" id="ARBA00022982"/>
    </source>
</evidence>
<dbReference type="GO" id="GO:0046872">
    <property type="term" value="F:metal ion binding"/>
    <property type="evidence" value="ECO:0007669"/>
    <property type="project" value="UniProtKB-KW"/>
</dbReference>
<keyword evidence="7" id="KW-0408">Iron</keyword>
<evidence type="ECO:0000256" key="4">
    <source>
        <dbReference type="ARBA" id="ARBA00022723"/>
    </source>
</evidence>
<evidence type="ECO:0000259" key="8">
    <source>
        <dbReference type="Pfam" id="PF03264"/>
    </source>
</evidence>
<dbReference type="InterPro" id="IPR005126">
    <property type="entry name" value="NapC/NirT_cyt_c_N"/>
</dbReference>
<dbReference type="InterPro" id="IPR038266">
    <property type="entry name" value="NapC/NirT_cytc_sf"/>
</dbReference>
<evidence type="ECO:0000313" key="10">
    <source>
        <dbReference type="Proteomes" id="UP001329915"/>
    </source>
</evidence>
<evidence type="ECO:0000313" key="9">
    <source>
        <dbReference type="EMBL" id="WRO20842.1"/>
    </source>
</evidence>
<dbReference type="InterPro" id="IPR036280">
    <property type="entry name" value="Multihaem_cyt_sf"/>
</dbReference>
<protein>
    <submittedName>
        <fullName evidence="9">NapC/NirT family cytochrome c</fullName>
    </submittedName>
</protein>
<comment type="subcellular location">
    <subcellularLocation>
        <location evidence="1">Cell envelope</location>
    </subcellularLocation>
</comment>
<organism evidence="9 10">
    <name type="scientific">Metallumcola ferriviriculae</name>
    <dbReference type="NCBI Taxonomy" id="3039180"/>
    <lineage>
        <taxon>Bacteria</taxon>
        <taxon>Bacillati</taxon>
        <taxon>Bacillota</taxon>
        <taxon>Clostridia</taxon>
        <taxon>Neomoorellales</taxon>
        <taxon>Desulfitibacteraceae</taxon>
        <taxon>Metallumcola</taxon>
    </lineage>
</organism>
<evidence type="ECO:0000256" key="2">
    <source>
        <dbReference type="ARBA" id="ARBA00022448"/>
    </source>
</evidence>
<keyword evidence="2" id="KW-0813">Transport</keyword>
<evidence type="ECO:0000256" key="5">
    <source>
        <dbReference type="ARBA" id="ARBA00022729"/>
    </source>
</evidence>
<dbReference type="Proteomes" id="UP001329915">
    <property type="component" value="Chromosome"/>
</dbReference>
<keyword evidence="6" id="KW-0249">Electron transport</keyword>
<evidence type="ECO:0000256" key="1">
    <source>
        <dbReference type="ARBA" id="ARBA00004196"/>
    </source>
</evidence>
<feature type="domain" description="NapC/NirT cytochrome c N-terminal" evidence="8">
    <location>
        <begin position="10"/>
        <end position="144"/>
    </location>
</feature>
<evidence type="ECO:0000256" key="3">
    <source>
        <dbReference type="ARBA" id="ARBA00022617"/>
    </source>
</evidence>
<dbReference type="Gene3D" id="1.10.3820.10">
    <property type="entry name" value="Di-heme elbow motif domain"/>
    <property type="match status" value="1"/>
</dbReference>
<evidence type="ECO:0000256" key="7">
    <source>
        <dbReference type="ARBA" id="ARBA00023004"/>
    </source>
</evidence>
<dbReference type="PANTHER" id="PTHR35038">
    <property type="entry name" value="DISSIMILATORY SULFITE REDUCTASE SIRA"/>
    <property type="match status" value="1"/>
</dbReference>
<dbReference type="Pfam" id="PF03264">
    <property type="entry name" value="Cytochrom_NNT"/>
    <property type="match status" value="1"/>
</dbReference>
<dbReference type="InterPro" id="IPR051829">
    <property type="entry name" value="Multiheme_Cytochr_ET"/>
</dbReference>
<keyword evidence="10" id="KW-1185">Reference proteome</keyword>
<dbReference type="RefSeq" id="WP_366923719.1">
    <property type="nucleotide sequence ID" value="NZ_CP121694.1"/>
</dbReference>
<dbReference type="SUPFAM" id="SSF48695">
    <property type="entry name" value="Multiheme cytochromes"/>
    <property type="match status" value="1"/>
</dbReference>
<gene>
    <name evidence="9" type="ORF">MFMK1_000632</name>
</gene>
<name>A0AAU0UKU6_9FIRM</name>
<sequence length="166" mass="18393">MRKILNYILLGAAIALLVFIFIGASYADNGKACMSCHEMKVPVEKWTNSAHEGIECMVCHAEPGWKGLVAAKSTGLGEVTKHLLAEVLAEPIDPAAIHAQVSTDKCLGCHVVAELKPFNKAVDHQLHLDANFDCFDCHRRTAHGNYEERQVRKDKERCLKCHDSEV</sequence>
<keyword evidence="3" id="KW-0349">Heme</keyword>
<reference evidence="9 10" key="1">
    <citation type="submission" date="2023-04" db="EMBL/GenBank/DDBJ databases">
        <authorList>
            <person name="Hsu D."/>
        </authorList>
    </citation>
    <scope>NUCLEOTIDE SEQUENCE [LARGE SCALE GENOMIC DNA]</scope>
    <source>
        <strain evidence="9 10">MK1</strain>
    </source>
</reference>
<keyword evidence="4" id="KW-0479">Metal-binding</keyword>
<proteinExistence type="predicted"/>
<keyword evidence="5" id="KW-0732">Signal</keyword>
<dbReference type="GO" id="GO:0030313">
    <property type="term" value="C:cell envelope"/>
    <property type="evidence" value="ECO:0007669"/>
    <property type="project" value="UniProtKB-SubCell"/>
</dbReference>
<dbReference type="EMBL" id="CP121694">
    <property type="protein sequence ID" value="WRO20842.1"/>
    <property type="molecule type" value="Genomic_DNA"/>
</dbReference>
<dbReference type="AlphaFoldDB" id="A0AAU0UKU6"/>